<dbReference type="EMBL" id="WJQU01000002">
    <property type="protein sequence ID" value="KAJ6644087.1"/>
    <property type="molecule type" value="Genomic_DNA"/>
</dbReference>
<dbReference type="FunFam" id="2.40.128.20:FF:000003">
    <property type="entry name" value="Apolipoprotein D"/>
    <property type="match status" value="1"/>
</dbReference>
<feature type="chain" id="PRO_5040557418" description="Apolipoprotein D" evidence="10">
    <location>
        <begin position="18"/>
        <end position="192"/>
    </location>
</feature>
<organism evidence="12 13">
    <name type="scientific">Pseudolycoriella hygida</name>
    <dbReference type="NCBI Taxonomy" id="35572"/>
    <lineage>
        <taxon>Eukaryota</taxon>
        <taxon>Metazoa</taxon>
        <taxon>Ecdysozoa</taxon>
        <taxon>Arthropoda</taxon>
        <taxon>Hexapoda</taxon>
        <taxon>Insecta</taxon>
        <taxon>Pterygota</taxon>
        <taxon>Neoptera</taxon>
        <taxon>Endopterygota</taxon>
        <taxon>Diptera</taxon>
        <taxon>Nematocera</taxon>
        <taxon>Sciaroidea</taxon>
        <taxon>Sciaridae</taxon>
        <taxon>Pseudolycoriella</taxon>
    </lineage>
</organism>
<feature type="signal peptide" evidence="10">
    <location>
        <begin position="1"/>
        <end position="17"/>
    </location>
</feature>
<evidence type="ECO:0000256" key="9">
    <source>
        <dbReference type="ARBA" id="ARBA00023180"/>
    </source>
</evidence>
<evidence type="ECO:0000256" key="10">
    <source>
        <dbReference type="PIRNR" id="PIRNR036893"/>
    </source>
</evidence>
<dbReference type="PRINTS" id="PR00179">
    <property type="entry name" value="LIPOCALIN"/>
</dbReference>
<dbReference type="GO" id="GO:0031409">
    <property type="term" value="F:pigment binding"/>
    <property type="evidence" value="ECO:0007669"/>
    <property type="project" value="InterPro"/>
</dbReference>
<evidence type="ECO:0000313" key="12">
    <source>
        <dbReference type="EMBL" id="KAJ6644087.1"/>
    </source>
</evidence>
<dbReference type="Pfam" id="PF08212">
    <property type="entry name" value="Lipocalin_2"/>
    <property type="match status" value="1"/>
</dbReference>
<evidence type="ECO:0000313" key="13">
    <source>
        <dbReference type="Proteomes" id="UP001151699"/>
    </source>
</evidence>
<dbReference type="AlphaFoldDB" id="A0A9Q0N6G6"/>
<gene>
    <name evidence="12" type="primary">APOD_9</name>
    <name evidence="12" type="ORF">Bhyg_09053</name>
</gene>
<dbReference type="GO" id="GO:0008289">
    <property type="term" value="F:lipid binding"/>
    <property type="evidence" value="ECO:0007669"/>
    <property type="project" value="UniProtKB-KW"/>
</dbReference>
<proteinExistence type="inferred from homology"/>
<keyword evidence="5" id="KW-0964">Secreted</keyword>
<dbReference type="PIRSF" id="PIRSF036893">
    <property type="entry name" value="Lipocalin_ApoD"/>
    <property type="match status" value="1"/>
</dbReference>
<protein>
    <recommendedName>
        <fullName evidence="3">Apolipoprotein D</fullName>
    </recommendedName>
</protein>
<sequence length="192" mass="22005">MNKSIILLFSLLLVTCAENISDSGCPVRPIFKPFDLQKYLGRWYELARYDIYFEKGCDCGYADYTLNDDGSVHVKNCCKRLPNTTPSCTIGKAVISYPNASPIEGKISVAFRGLEPKESNYWILDTDYDNFVIVYFCQMDDTQKPRDAFWLLGRAKELTAEIQEKADDYIERYFNRTAIYTPKQKSDSCGAE</sequence>
<evidence type="ECO:0000256" key="2">
    <source>
        <dbReference type="ARBA" id="ARBA00006889"/>
    </source>
</evidence>
<name>A0A9Q0N6G6_9DIPT</name>
<dbReference type="InterPro" id="IPR003057">
    <property type="entry name" value="Invtbrt_color"/>
</dbReference>
<accession>A0A9Q0N6G6</accession>
<dbReference type="InterPro" id="IPR022272">
    <property type="entry name" value="Lipocalin_CS"/>
</dbReference>
<evidence type="ECO:0000256" key="1">
    <source>
        <dbReference type="ARBA" id="ARBA00004613"/>
    </source>
</evidence>
<dbReference type="PANTHER" id="PTHR10612">
    <property type="entry name" value="APOLIPOPROTEIN D"/>
    <property type="match status" value="1"/>
</dbReference>
<dbReference type="GO" id="GO:0000302">
    <property type="term" value="P:response to reactive oxygen species"/>
    <property type="evidence" value="ECO:0007669"/>
    <property type="project" value="TreeGrafter"/>
</dbReference>
<dbReference type="InterPro" id="IPR000566">
    <property type="entry name" value="Lipocln_cytosolic_FA-bd_dom"/>
</dbReference>
<comment type="similarity">
    <text evidence="2 10">Belongs to the calycin superfamily. Lipocalin family.</text>
</comment>
<dbReference type="GO" id="GO:0006629">
    <property type="term" value="P:lipid metabolic process"/>
    <property type="evidence" value="ECO:0007669"/>
    <property type="project" value="TreeGrafter"/>
</dbReference>
<dbReference type="GO" id="GO:0005737">
    <property type="term" value="C:cytoplasm"/>
    <property type="evidence" value="ECO:0007669"/>
    <property type="project" value="TreeGrafter"/>
</dbReference>
<evidence type="ECO:0000256" key="3">
    <source>
        <dbReference type="ARBA" id="ARBA00019890"/>
    </source>
</evidence>
<dbReference type="PROSITE" id="PS00213">
    <property type="entry name" value="LIPOCALIN"/>
    <property type="match status" value="1"/>
</dbReference>
<evidence type="ECO:0000256" key="7">
    <source>
        <dbReference type="ARBA" id="ARBA00023121"/>
    </source>
</evidence>
<dbReference type="Gene3D" id="2.40.128.20">
    <property type="match status" value="1"/>
</dbReference>
<dbReference type="InterPro" id="IPR022271">
    <property type="entry name" value="Lipocalin_ApoD"/>
</dbReference>
<keyword evidence="4" id="KW-0813">Transport</keyword>
<evidence type="ECO:0000256" key="8">
    <source>
        <dbReference type="ARBA" id="ARBA00023157"/>
    </source>
</evidence>
<dbReference type="SUPFAM" id="SSF50814">
    <property type="entry name" value="Lipocalins"/>
    <property type="match status" value="1"/>
</dbReference>
<comment type="subcellular location">
    <subcellularLocation>
        <location evidence="1">Secreted</location>
    </subcellularLocation>
</comment>
<keyword evidence="7" id="KW-0446">Lipid-binding</keyword>
<evidence type="ECO:0000256" key="6">
    <source>
        <dbReference type="ARBA" id="ARBA00022729"/>
    </source>
</evidence>
<comment type="caution">
    <text evidence="12">The sequence shown here is derived from an EMBL/GenBank/DDBJ whole genome shotgun (WGS) entry which is preliminary data.</text>
</comment>
<reference evidence="12" key="1">
    <citation type="submission" date="2022-07" db="EMBL/GenBank/DDBJ databases">
        <authorList>
            <person name="Trinca V."/>
            <person name="Uliana J.V.C."/>
            <person name="Torres T.T."/>
            <person name="Ward R.J."/>
            <person name="Monesi N."/>
        </authorList>
    </citation>
    <scope>NUCLEOTIDE SEQUENCE</scope>
    <source>
        <strain evidence="12">HSMRA1968</strain>
        <tissue evidence="12">Whole embryos</tissue>
    </source>
</reference>
<dbReference type="Proteomes" id="UP001151699">
    <property type="component" value="Chromosome B"/>
</dbReference>
<evidence type="ECO:0000259" key="11">
    <source>
        <dbReference type="Pfam" id="PF08212"/>
    </source>
</evidence>
<evidence type="ECO:0000256" key="5">
    <source>
        <dbReference type="ARBA" id="ARBA00022525"/>
    </source>
</evidence>
<keyword evidence="8" id="KW-1015">Disulfide bond</keyword>
<dbReference type="GO" id="GO:0005576">
    <property type="term" value="C:extracellular region"/>
    <property type="evidence" value="ECO:0007669"/>
    <property type="project" value="UniProtKB-SubCell"/>
</dbReference>
<keyword evidence="6 10" id="KW-0732">Signal</keyword>
<keyword evidence="9" id="KW-0325">Glycoprotein</keyword>
<evidence type="ECO:0000256" key="4">
    <source>
        <dbReference type="ARBA" id="ARBA00022448"/>
    </source>
</evidence>
<dbReference type="PRINTS" id="PR01273">
    <property type="entry name" value="INVTBRTCOLOR"/>
</dbReference>
<feature type="domain" description="Lipocalin/cytosolic fatty-acid binding" evidence="11">
    <location>
        <begin position="34"/>
        <end position="166"/>
    </location>
</feature>
<dbReference type="OrthoDB" id="565904at2759"/>
<dbReference type="PANTHER" id="PTHR10612:SF62">
    <property type="entry name" value="LIPOCALIN_CYTOSOLIC FATTY-ACID BINDING DOMAIN-CONTAINING PROTEIN"/>
    <property type="match status" value="1"/>
</dbReference>
<keyword evidence="13" id="KW-1185">Reference proteome</keyword>
<dbReference type="InterPro" id="IPR012674">
    <property type="entry name" value="Calycin"/>
</dbReference>